<dbReference type="AlphaFoldDB" id="B3NP40"/>
<protein>
    <submittedName>
        <fullName evidence="1">Uncharacterized protein</fullName>
    </submittedName>
</protein>
<reference evidence="1 2" key="1">
    <citation type="journal article" date="2007" name="Nature">
        <title>Evolution of genes and genomes on the Drosophila phylogeny.</title>
        <authorList>
            <consortium name="Drosophila 12 Genomes Consortium"/>
            <person name="Clark A.G."/>
            <person name="Eisen M.B."/>
            <person name="Smith D.R."/>
            <person name="Bergman C.M."/>
            <person name="Oliver B."/>
            <person name="Markow T.A."/>
            <person name="Kaufman T.C."/>
            <person name="Kellis M."/>
            <person name="Gelbart W."/>
            <person name="Iyer V.N."/>
            <person name="Pollard D.A."/>
            <person name="Sackton T.B."/>
            <person name="Larracuente A.M."/>
            <person name="Singh N.D."/>
            <person name="Abad J.P."/>
            <person name="Abt D.N."/>
            <person name="Adryan B."/>
            <person name="Aguade M."/>
            <person name="Akashi H."/>
            <person name="Anderson W.W."/>
            <person name="Aquadro C.F."/>
            <person name="Ardell D.H."/>
            <person name="Arguello R."/>
            <person name="Artieri C.G."/>
            <person name="Barbash D.A."/>
            <person name="Barker D."/>
            <person name="Barsanti P."/>
            <person name="Batterham P."/>
            <person name="Batzoglou S."/>
            <person name="Begun D."/>
            <person name="Bhutkar A."/>
            <person name="Blanco E."/>
            <person name="Bosak S.A."/>
            <person name="Bradley R.K."/>
            <person name="Brand A.D."/>
            <person name="Brent M.R."/>
            <person name="Brooks A.N."/>
            <person name="Brown R.H."/>
            <person name="Butlin R.K."/>
            <person name="Caggese C."/>
            <person name="Calvi B.R."/>
            <person name="Bernardo de Carvalho A."/>
            <person name="Caspi A."/>
            <person name="Castrezana S."/>
            <person name="Celniker S.E."/>
            <person name="Chang J.L."/>
            <person name="Chapple C."/>
            <person name="Chatterji S."/>
            <person name="Chinwalla A."/>
            <person name="Civetta A."/>
            <person name="Clifton S.W."/>
            <person name="Comeron J.M."/>
            <person name="Costello J.C."/>
            <person name="Coyne J.A."/>
            <person name="Daub J."/>
            <person name="David R.G."/>
            <person name="Delcher A.L."/>
            <person name="Delehaunty K."/>
            <person name="Do C.B."/>
            <person name="Ebling H."/>
            <person name="Edwards K."/>
            <person name="Eickbush T."/>
            <person name="Evans J.D."/>
            <person name="Filipski A."/>
            <person name="Findeiss S."/>
            <person name="Freyhult E."/>
            <person name="Fulton L."/>
            <person name="Fulton R."/>
            <person name="Garcia A.C."/>
            <person name="Gardiner A."/>
            <person name="Garfield D.A."/>
            <person name="Garvin B.E."/>
            <person name="Gibson G."/>
            <person name="Gilbert D."/>
            <person name="Gnerre S."/>
            <person name="Godfrey J."/>
            <person name="Good R."/>
            <person name="Gotea V."/>
            <person name="Gravely B."/>
            <person name="Greenberg A.J."/>
            <person name="Griffiths-Jones S."/>
            <person name="Gross S."/>
            <person name="Guigo R."/>
            <person name="Gustafson E.A."/>
            <person name="Haerty W."/>
            <person name="Hahn M.W."/>
            <person name="Halligan D.L."/>
            <person name="Halpern A.L."/>
            <person name="Halter G.M."/>
            <person name="Han M.V."/>
            <person name="Heger A."/>
            <person name="Hillier L."/>
            <person name="Hinrichs A.S."/>
            <person name="Holmes I."/>
            <person name="Hoskins R.A."/>
            <person name="Hubisz M.J."/>
            <person name="Hultmark D."/>
            <person name="Huntley M.A."/>
            <person name="Jaffe D.B."/>
            <person name="Jagadeeshan S."/>
            <person name="Jeck W.R."/>
            <person name="Johnson J."/>
            <person name="Jones C.D."/>
            <person name="Jordan W.C."/>
            <person name="Karpen G.H."/>
            <person name="Kataoka E."/>
            <person name="Keightley P.D."/>
            <person name="Kheradpour P."/>
            <person name="Kirkness E.F."/>
            <person name="Koerich L.B."/>
            <person name="Kristiansen K."/>
            <person name="Kudrna D."/>
            <person name="Kulathinal R.J."/>
            <person name="Kumar S."/>
            <person name="Kwok R."/>
            <person name="Lander E."/>
            <person name="Langley C.H."/>
            <person name="Lapoint R."/>
            <person name="Lazzaro B.P."/>
            <person name="Lee S.J."/>
            <person name="Levesque L."/>
            <person name="Li R."/>
            <person name="Lin C.F."/>
            <person name="Lin M.F."/>
            <person name="Lindblad-Toh K."/>
            <person name="Llopart A."/>
            <person name="Long M."/>
            <person name="Low L."/>
            <person name="Lozovsky E."/>
            <person name="Lu J."/>
            <person name="Luo M."/>
            <person name="Machado C.A."/>
            <person name="Makalowski W."/>
            <person name="Marzo M."/>
            <person name="Matsuda M."/>
            <person name="Matzkin L."/>
            <person name="McAllister B."/>
            <person name="McBride C.S."/>
            <person name="McKernan B."/>
            <person name="McKernan K."/>
            <person name="Mendez-Lago M."/>
            <person name="Minx P."/>
            <person name="Mollenhauer M.U."/>
            <person name="Montooth K."/>
            <person name="Mount S.M."/>
            <person name="Mu X."/>
            <person name="Myers E."/>
            <person name="Negre B."/>
            <person name="Newfeld S."/>
            <person name="Nielsen R."/>
            <person name="Noor M.A."/>
            <person name="O'Grady P."/>
            <person name="Pachter L."/>
            <person name="Papaceit M."/>
            <person name="Parisi M.J."/>
            <person name="Parisi M."/>
            <person name="Parts L."/>
            <person name="Pedersen J.S."/>
            <person name="Pesole G."/>
            <person name="Phillippy A.M."/>
            <person name="Ponting C.P."/>
            <person name="Pop M."/>
            <person name="Porcelli D."/>
            <person name="Powell J.R."/>
            <person name="Prohaska S."/>
            <person name="Pruitt K."/>
            <person name="Puig M."/>
            <person name="Quesneville H."/>
            <person name="Ram K.R."/>
            <person name="Rand D."/>
            <person name="Rasmussen M.D."/>
            <person name="Reed L.K."/>
            <person name="Reenan R."/>
            <person name="Reily A."/>
            <person name="Remington K.A."/>
            <person name="Rieger T.T."/>
            <person name="Ritchie M.G."/>
            <person name="Robin C."/>
            <person name="Rogers Y.H."/>
            <person name="Rohde C."/>
            <person name="Rozas J."/>
            <person name="Rubenfield M.J."/>
            <person name="Ruiz A."/>
            <person name="Russo S."/>
            <person name="Salzberg S.L."/>
            <person name="Sanchez-Gracia A."/>
            <person name="Saranga D.J."/>
            <person name="Sato H."/>
            <person name="Schaeffer S.W."/>
            <person name="Schatz M.C."/>
            <person name="Schlenke T."/>
            <person name="Schwartz R."/>
            <person name="Segarra C."/>
            <person name="Singh R.S."/>
            <person name="Sirot L."/>
            <person name="Sirota M."/>
            <person name="Sisneros N.B."/>
            <person name="Smith C.D."/>
            <person name="Smith T.F."/>
            <person name="Spieth J."/>
            <person name="Stage D.E."/>
            <person name="Stark A."/>
            <person name="Stephan W."/>
            <person name="Strausberg R.L."/>
            <person name="Strempel S."/>
            <person name="Sturgill D."/>
            <person name="Sutton G."/>
            <person name="Sutton G.G."/>
            <person name="Tao W."/>
            <person name="Teichmann S."/>
            <person name="Tobari Y.N."/>
            <person name="Tomimura Y."/>
            <person name="Tsolas J.M."/>
            <person name="Valente V.L."/>
            <person name="Venter E."/>
            <person name="Venter J.C."/>
            <person name="Vicario S."/>
            <person name="Vieira F.G."/>
            <person name="Vilella A.J."/>
            <person name="Villasante A."/>
            <person name="Walenz B."/>
            <person name="Wang J."/>
            <person name="Wasserman M."/>
            <person name="Watts T."/>
            <person name="Wilson D."/>
            <person name="Wilson R.K."/>
            <person name="Wing R.A."/>
            <person name="Wolfner M.F."/>
            <person name="Wong A."/>
            <person name="Wong G.K."/>
            <person name="Wu C.I."/>
            <person name="Wu G."/>
            <person name="Yamamoto D."/>
            <person name="Yang H.P."/>
            <person name="Yang S.P."/>
            <person name="Yorke J.A."/>
            <person name="Yoshida K."/>
            <person name="Zdobnov E."/>
            <person name="Zhang P."/>
            <person name="Zhang Y."/>
            <person name="Zimin A.V."/>
            <person name="Baldwin J."/>
            <person name="Abdouelleil A."/>
            <person name="Abdulkadir J."/>
            <person name="Abebe A."/>
            <person name="Abera B."/>
            <person name="Abreu J."/>
            <person name="Acer S.C."/>
            <person name="Aftuck L."/>
            <person name="Alexander A."/>
            <person name="An P."/>
            <person name="Anderson E."/>
            <person name="Anderson S."/>
            <person name="Arachi H."/>
            <person name="Azer M."/>
            <person name="Bachantsang P."/>
            <person name="Barry A."/>
            <person name="Bayul T."/>
            <person name="Berlin A."/>
            <person name="Bessette D."/>
            <person name="Bloom T."/>
            <person name="Blye J."/>
            <person name="Boguslavskiy L."/>
            <person name="Bonnet C."/>
            <person name="Boukhgalter B."/>
            <person name="Bourzgui I."/>
            <person name="Brown A."/>
            <person name="Cahill P."/>
            <person name="Channer S."/>
            <person name="Cheshatsang Y."/>
            <person name="Chuda L."/>
            <person name="Citroen M."/>
            <person name="Collymore A."/>
            <person name="Cooke P."/>
            <person name="Costello M."/>
            <person name="D'Aco K."/>
            <person name="Daza R."/>
            <person name="De Haan G."/>
            <person name="DeGray S."/>
            <person name="DeMaso C."/>
            <person name="Dhargay N."/>
            <person name="Dooley K."/>
            <person name="Dooley E."/>
            <person name="Doricent M."/>
            <person name="Dorje P."/>
            <person name="Dorjee K."/>
            <person name="Dupes A."/>
            <person name="Elong R."/>
            <person name="Falk J."/>
            <person name="Farina A."/>
            <person name="Faro S."/>
            <person name="Ferguson D."/>
            <person name="Fisher S."/>
            <person name="Foley C.D."/>
            <person name="Franke A."/>
            <person name="Friedrich D."/>
            <person name="Gadbois L."/>
            <person name="Gearin G."/>
            <person name="Gearin C.R."/>
            <person name="Giannoukos G."/>
            <person name="Goode T."/>
            <person name="Graham J."/>
            <person name="Grandbois E."/>
            <person name="Grewal S."/>
            <person name="Gyaltsen K."/>
            <person name="Hafez N."/>
            <person name="Hagos B."/>
            <person name="Hall J."/>
            <person name="Henson C."/>
            <person name="Hollinger A."/>
            <person name="Honan T."/>
            <person name="Huard M.D."/>
            <person name="Hughes L."/>
            <person name="Hurhula B."/>
            <person name="Husby M.E."/>
            <person name="Kamat A."/>
            <person name="Kanga B."/>
            <person name="Kashin S."/>
            <person name="Khazanovich D."/>
            <person name="Kisner P."/>
            <person name="Lance K."/>
            <person name="Lara M."/>
            <person name="Lee W."/>
            <person name="Lennon N."/>
            <person name="Letendre F."/>
            <person name="LeVine R."/>
            <person name="Lipovsky A."/>
            <person name="Liu X."/>
            <person name="Liu J."/>
            <person name="Liu S."/>
            <person name="Lokyitsang T."/>
            <person name="Lokyitsang Y."/>
            <person name="Lubonja R."/>
            <person name="Lui A."/>
            <person name="MacDonald P."/>
            <person name="Magnisalis V."/>
            <person name="Maru K."/>
            <person name="Matthews C."/>
            <person name="McCusker W."/>
            <person name="McDonough S."/>
            <person name="Mehta T."/>
            <person name="Meldrim J."/>
            <person name="Meneus L."/>
            <person name="Mihai O."/>
            <person name="Mihalev A."/>
            <person name="Mihova T."/>
            <person name="Mittelman R."/>
            <person name="Mlenga V."/>
            <person name="Montmayeur A."/>
            <person name="Mulrain L."/>
            <person name="Navidi A."/>
            <person name="Naylor J."/>
            <person name="Negash T."/>
            <person name="Nguyen T."/>
            <person name="Nguyen N."/>
            <person name="Nicol R."/>
            <person name="Norbu C."/>
            <person name="Norbu N."/>
            <person name="Novod N."/>
            <person name="O'Neill B."/>
            <person name="Osman S."/>
            <person name="Markiewicz E."/>
            <person name="Oyono O.L."/>
            <person name="Patti C."/>
            <person name="Phunkhang P."/>
            <person name="Pierre F."/>
            <person name="Priest M."/>
            <person name="Raghuraman S."/>
            <person name="Rege F."/>
            <person name="Reyes R."/>
            <person name="Rise C."/>
            <person name="Rogov P."/>
            <person name="Ross K."/>
            <person name="Ryan E."/>
            <person name="Settipalli S."/>
            <person name="Shea T."/>
            <person name="Sherpa N."/>
            <person name="Shi L."/>
            <person name="Shih D."/>
            <person name="Sparrow T."/>
            <person name="Spaulding J."/>
            <person name="Stalker J."/>
            <person name="Stange-Thomann N."/>
            <person name="Stavropoulos S."/>
            <person name="Stone C."/>
            <person name="Strader C."/>
            <person name="Tesfaye S."/>
            <person name="Thomson T."/>
            <person name="Thoulutsang Y."/>
            <person name="Thoulutsang D."/>
            <person name="Topham K."/>
            <person name="Topping I."/>
            <person name="Tsamla T."/>
            <person name="Vassiliev H."/>
            <person name="Vo A."/>
            <person name="Wangchuk T."/>
            <person name="Wangdi T."/>
            <person name="Weiand M."/>
            <person name="Wilkinson J."/>
            <person name="Wilson A."/>
            <person name="Yadav S."/>
            <person name="Young G."/>
            <person name="Yu Q."/>
            <person name="Zembek L."/>
            <person name="Zhong D."/>
            <person name="Zimmer A."/>
            <person name="Zwirko Z."/>
            <person name="Jaffe D.B."/>
            <person name="Alvarez P."/>
            <person name="Brockman W."/>
            <person name="Butler J."/>
            <person name="Chin C."/>
            <person name="Gnerre S."/>
            <person name="Grabherr M."/>
            <person name="Kleber M."/>
            <person name="Mauceli E."/>
            <person name="MacCallum I."/>
        </authorList>
    </citation>
    <scope>NUCLEOTIDE SEQUENCE [LARGE SCALE GENOMIC DNA]</scope>
    <source>
        <strain evidence="1 2">TSC#14021-0224.01</strain>
    </source>
</reference>
<dbReference type="HOGENOM" id="CLU_104785_0_0_1"/>
<dbReference type="OrthoDB" id="7848000at2759"/>
<dbReference type="KEGG" id="der:6548000"/>
<sequence>MFFEISCKIDRVTMTRTQIAAPRCGTIAKLVVSIDSGETFLTYADATTRSFYANPTWLNFQNGMMELGPIDKPHTHDSEKEAASFMERHFGIKRLDSMQLNESWGAVGFQDRKTIIWHTWLVEKVRFPPAQCAVIKEWKDPFTETLSSCFCSWHLQNCMAWQLIISNRMKDAKCFCSRIKKTMDNVNCLVDPELEQDNSVKDCSSPLAALTEKVFGATGMLKKLNDLLELQEKRNRRYKRLYE</sequence>
<evidence type="ECO:0000313" key="2">
    <source>
        <dbReference type="Proteomes" id="UP000008711"/>
    </source>
</evidence>
<proteinExistence type="predicted"/>
<evidence type="ECO:0000313" key="1">
    <source>
        <dbReference type="EMBL" id="EDV55679.2"/>
    </source>
</evidence>
<keyword evidence="2" id="KW-1185">Reference proteome</keyword>
<dbReference type="Proteomes" id="UP000008711">
    <property type="component" value="Unassembled WGS sequence"/>
</dbReference>
<reference evidence="1 2" key="2">
    <citation type="journal article" date="2008" name="Bioinformatics">
        <title>Assembly reconciliation.</title>
        <authorList>
            <person name="Zimin A.V."/>
            <person name="Smith D.R."/>
            <person name="Sutton G."/>
            <person name="Yorke J.A."/>
        </authorList>
    </citation>
    <scope>NUCLEOTIDE SEQUENCE [LARGE SCALE GENOMIC DNA]</scope>
    <source>
        <strain evidence="1 2">TSC#14021-0224.01</strain>
    </source>
</reference>
<name>B3NP40_DROER</name>
<organism evidence="1 2">
    <name type="scientific">Drosophila erecta</name>
    <name type="common">Fruit fly</name>
    <dbReference type="NCBI Taxonomy" id="7220"/>
    <lineage>
        <taxon>Eukaryota</taxon>
        <taxon>Metazoa</taxon>
        <taxon>Ecdysozoa</taxon>
        <taxon>Arthropoda</taxon>
        <taxon>Hexapoda</taxon>
        <taxon>Insecta</taxon>
        <taxon>Pterygota</taxon>
        <taxon>Neoptera</taxon>
        <taxon>Endopterygota</taxon>
        <taxon>Diptera</taxon>
        <taxon>Brachycera</taxon>
        <taxon>Muscomorpha</taxon>
        <taxon>Ephydroidea</taxon>
        <taxon>Drosophilidae</taxon>
        <taxon>Drosophila</taxon>
        <taxon>Sophophora</taxon>
    </lineage>
</organism>
<dbReference type="eggNOG" id="ENOG502TBH8">
    <property type="taxonomic scope" value="Eukaryota"/>
</dbReference>
<gene>
    <name evidence="1" type="primary">Dere\GG22231</name>
    <name evidence="1" type="synonym">dere_GLEANR_6976</name>
    <name evidence="1" type="synonym">GG22231</name>
    <name evidence="1" type="ORF">Dere_GG22231</name>
</gene>
<accession>B3NP40</accession>
<dbReference type="EMBL" id="CH954179">
    <property type="protein sequence ID" value="EDV55679.2"/>
    <property type="molecule type" value="Genomic_DNA"/>
</dbReference>